<feature type="transmembrane region" description="Helical" evidence="3">
    <location>
        <begin position="214"/>
        <end position="235"/>
    </location>
</feature>
<keyword evidence="6" id="KW-1185">Reference proteome</keyword>
<name>A0A3Q2SZQ9_FUNHE</name>
<dbReference type="Proteomes" id="UP000265000">
    <property type="component" value="Unplaced"/>
</dbReference>
<keyword evidence="3" id="KW-0812">Transmembrane</keyword>
<protein>
    <submittedName>
        <fullName evidence="5">Interleukin-15 receptor subunit alpha</fullName>
    </submittedName>
</protein>
<dbReference type="GeneTree" id="ENSGT00970000193629"/>
<evidence type="ECO:0000256" key="4">
    <source>
        <dbReference type="SAM" id="SignalP"/>
    </source>
</evidence>
<accession>A0A3Q2SZQ9</accession>
<feature type="chain" id="PRO_5018691366" evidence="4">
    <location>
        <begin position="27"/>
        <end position="261"/>
    </location>
</feature>
<dbReference type="InterPro" id="IPR042372">
    <property type="entry name" value="IL15RA"/>
</dbReference>
<dbReference type="Ensembl" id="ENSFHET00000005484.1">
    <property type="protein sequence ID" value="ENSFHEP00000006448.1"/>
    <property type="gene ID" value="ENSFHEG00000007491.1"/>
</dbReference>
<dbReference type="PANTHER" id="PTHR15060">
    <property type="entry name" value="INTERLEUKIN-15 RECEPTOR SUBUNIT ALPHA"/>
    <property type="match status" value="1"/>
</dbReference>
<proteinExistence type="predicted"/>
<evidence type="ECO:0000256" key="3">
    <source>
        <dbReference type="SAM" id="Phobius"/>
    </source>
</evidence>
<keyword evidence="1" id="KW-1015">Disulfide bond</keyword>
<organism evidence="5 6">
    <name type="scientific">Fundulus heteroclitus</name>
    <name type="common">Killifish</name>
    <name type="synonym">Mummichog</name>
    <dbReference type="NCBI Taxonomy" id="8078"/>
    <lineage>
        <taxon>Eukaryota</taxon>
        <taxon>Metazoa</taxon>
        <taxon>Chordata</taxon>
        <taxon>Craniata</taxon>
        <taxon>Vertebrata</taxon>
        <taxon>Euteleostomi</taxon>
        <taxon>Actinopterygii</taxon>
        <taxon>Neopterygii</taxon>
        <taxon>Teleostei</taxon>
        <taxon>Neoteleostei</taxon>
        <taxon>Acanthomorphata</taxon>
        <taxon>Ovalentaria</taxon>
        <taxon>Atherinomorphae</taxon>
        <taxon>Cyprinodontiformes</taxon>
        <taxon>Fundulidae</taxon>
        <taxon>Fundulus</taxon>
    </lineage>
</organism>
<keyword evidence="3" id="KW-1133">Transmembrane helix</keyword>
<reference evidence="5" key="1">
    <citation type="submission" date="2025-08" db="UniProtKB">
        <authorList>
            <consortium name="Ensembl"/>
        </authorList>
    </citation>
    <scope>IDENTIFICATION</scope>
</reference>
<dbReference type="SUPFAM" id="SSF57535">
    <property type="entry name" value="Complement control module/SCR domain"/>
    <property type="match status" value="2"/>
</dbReference>
<keyword evidence="4" id="KW-0732">Signal</keyword>
<reference evidence="5" key="2">
    <citation type="submission" date="2025-09" db="UniProtKB">
        <authorList>
            <consortium name="Ensembl"/>
        </authorList>
    </citation>
    <scope>IDENTIFICATION</scope>
</reference>
<dbReference type="Gene3D" id="2.20.28.230">
    <property type="match status" value="2"/>
</dbReference>
<feature type="signal peptide" evidence="4">
    <location>
        <begin position="1"/>
        <end position="26"/>
    </location>
</feature>
<evidence type="ECO:0000313" key="6">
    <source>
        <dbReference type="Proteomes" id="UP000265000"/>
    </source>
</evidence>
<dbReference type="AlphaFoldDB" id="A0A3Q2SZQ9"/>
<feature type="compositionally biased region" description="Low complexity" evidence="2">
    <location>
        <begin position="174"/>
        <end position="198"/>
    </location>
</feature>
<keyword evidence="3" id="KW-0472">Membrane</keyword>
<evidence type="ECO:0000256" key="2">
    <source>
        <dbReference type="SAM" id="MobiDB-lite"/>
    </source>
</evidence>
<feature type="region of interest" description="Disordered" evidence="2">
    <location>
        <begin position="160"/>
        <end position="208"/>
    </location>
</feature>
<evidence type="ECO:0000256" key="1">
    <source>
        <dbReference type="ARBA" id="ARBA00023157"/>
    </source>
</evidence>
<dbReference type="InterPro" id="IPR035976">
    <property type="entry name" value="Sushi/SCR/CCP_sf"/>
</dbReference>
<dbReference type="GO" id="GO:0042010">
    <property type="term" value="F:interleukin-15 receptor activity"/>
    <property type="evidence" value="ECO:0007669"/>
    <property type="project" value="InterPro"/>
</dbReference>
<evidence type="ECO:0000313" key="5">
    <source>
        <dbReference type="Ensembl" id="ENSFHEP00000006448.1"/>
    </source>
</evidence>
<sequence>MGPRRAFSSACVLIMALLGAARLSSGAKCRCSEIREVELAVPKDGCSDTEVRHRYSCIPGYVREAGTSDVIQCEEKDGTFQWSEPTLKCIPDPRKPRSTSRVAKCRCSDIHKVELAVPKDGCSDTEERHRYDCIPGYVREAGTSNLIRCEEKDGTFQWSEPTLKCIPDPKKPRSTSSPGTSTSLPSVRTSTSAAAKSTDTGEGNRMKLGDDKAVGISLSVVILLFAICCIIVLLYRRRNRKIPPKEAEELEPMNETQNSVL</sequence>
<dbReference type="PANTHER" id="PTHR15060:SF0">
    <property type="entry name" value="INTERLEUKIN-15 RECEPTOR SUBUNIT ALPHA"/>
    <property type="match status" value="1"/>
</dbReference>